<dbReference type="PANTHER" id="PTHR23402:SF1">
    <property type="entry name" value="PYROGLUTAMYL-PEPTIDASE I"/>
    <property type="match status" value="1"/>
</dbReference>
<dbReference type="Gene3D" id="3.40.630.20">
    <property type="entry name" value="Peptidase C15, pyroglutamyl peptidase I-like"/>
    <property type="match status" value="1"/>
</dbReference>
<dbReference type="GO" id="GO:0005829">
    <property type="term" value="C:cytosol"/>
    <property type="evidence" value="ECO:0007669"/>
    <property type="project" value="InterPro"/>
</dbReference>
<dbReference type="InterPro" id="IPR000816">
    <property type="entry name" value="Peptidase_C15"/>
</dbReference>
<evidence type="ECO:0000313" key="12">
    <source>
        <dbReference type="EMBL" id="MBB4071965.1"/>
    </source>
</evidence>
<dbReference type="PROSITE" id="PS01334">
    <property type="entry name" value="PYRASE_CYS"/>
    <property type="match status" value="1"/>
</dbReference>
<dbReference type="PRINTS" id="PR00706">
    <property type="entry name" value="PYROGLUPTASE"/>
</dbReference>
<dbReference type="HAMAP" id="MF_00417">
    <property type="entry name" value="Pyrrolid_peptidase"/>
    <property type="match status" value="1"/>
</dbReference>
<keyword evidence="6 9" id="KW-0645">Protease</keyword>
<dbReference type="CDD" id="cd00501">
    <property type="entry name" value="Peptidase_C15"/>
    <property type="match status" value="1"/>
</dbReference>
<name>A0A840DJR0_9MICO</name>
<keyword evidence="13" id="KW-1185">Reference proteome</keyword>
<keyword evidence="8 9" id="KW-0788">Thiol protease</keyword>
<comment type="catalytic activity">
    <reaction evidence="1 9 10">
        <text>Release of an N-terminal pyroglutamyl group from a polypeptide, the second amino acid generally not being Pro.</text>
        <dbReference type="EC" id="3.4.19.3"/>
    </reaction>
</comment>
<sequence>MKILVTAFDPFGGEAVNPAGLAVQRLPAEIAGATIVTAEVPTVFGIAGEKVAKLIAAENPDAVVCVGQAGGRNAVTPERVAINLRDARIPDNAGEQPLDTPVAAAGPAAYFTTLPVKAMTKAARDAGIPASLSNTAGTFVCNDIMYSVLHHIATTKLPVRAGFIHVPYLPEQAAAHPGEPSMPLADIVTALTAMLAALATCETDISSVEGTIN</sequence>
<dbReference type="GO" id="GO:0016920">
    <property type="term" value="F:pyroglutamyl-peptidase activity"/>
    <property type="evidence" value="ECO:0007669"/>
    <property type="project" value="UniProtKB-UniRule"/>
</dbReference>
<evidence type="ECO:0000256" key="1">
    <source>
        <dbReference type="ARBA" id="ARBA00001770"/>
    </source>
</evidence>
<organism evidence="12 13">
    <name type="scientific">Canibacter oris</name>
    <dbReference type="NCBI Taxonomy" id="1365628"/>
    <lineage>
        <taxon>Bacteria</taxon>
        <taxon>Bacillati</taxon>
        <taxon>Actinomycetota</taxon>
        <taxon>Actinomycetes</taxon>
        <taxon>Micrococcales</taxon>
        <taxon>Microbacteriaceae</taxon>
        <taxon>Canibacter</taxon>
    </lineage>
</organism>
<gene>
    <name evidence="9" type="primary">pcp</name>
    <name evidence="12" type="ORF">F5897_001288</name>
</gene>
<evidence type="ECO:0000256" key="2">
    <source>
        <dbReference type="ARBA" id="ARBA00002280"/>
    </source>
</evidence>
<keyword evidence="7 9" id="KW-0378">Hydrolase</keyword>
<dbReference type="PANTHER" id="PTHR23402">
    <property type="entry name" value="PROTEASE FAMILY C15 PYROGLUTAMYL-PEPTIDASE I-RELATED"/>
    <property type="match status" value="1"/>
</dbReference>
<dbReference type="NCBIfam" id="NF009676">
    <property type="entry name" value="PRK13197.1"/>
    <property type="match status" value="1"/>
</dbReference>
<dbReference type="EC" id="3.4.19.3" evidence="9"/>
<evidence type="ECO:0000313" key="13">
    <source>
        <dbReference type="Proteomes" id="UP000571183"/>
    </source>
</evidence>
<dbReference type="InterPro" id="IPR033694">
    <property type="entry name" value="PGPEP1_Cys_AS"/>
</dbReference>
<evidence type="ECO:0000256" key="6">
    <source>
        <dbReference type="ARBA" id="ARBA00022670"/>
    </source>
</evidence>
<evidence type="ECO:0000256" key="7">
    <source>
        <dbReference type="ARBA" id="ARBA00022801"/>
    </source>
</evidence>
<dbReference type="InterPro" id="IPR029762">
    <property type="entry name" value="PGP-I_bact-type"/>
</dbReference>
<comment type="caution">
    <text evidence="12">The sequence shown here is derived from an EMBL/GenBank/DDBJ whole genome shotgun (WGS) entry which is preliminary data.</text>
</comment>
<dbReference type="AlphaFoldDB" id="A0A840DJR0"/>
<keyword evidence="5 9" id="KW-0963">Cytoplasm</keyword>
<dbReference type="PIRSF" id="PIRSF015592">
    <property type="entry name" value="Prld-crbxl_pptds"/>
    <property type="match status" value="1"/>
</dbReference>
<evidence type="ECO:0000256" key="10">
    <source>
        <dbReference type="PROSITE-ProRule" id="PRU10076"/>
    </source>
</evidence>
<dbReference type="SUPFAM" id="SSF53182">
    <property type="entry name" value="Pyrrolidone carboxyl peptidase (pyroglutamate aminopeptidase)"/>
    <property type="match status" value="1"/>
</dbReference>
<proteinExistence type="inferred from homology"/>
<dbReference type="EMBL" id="JACIFD010000013">
    <property type="protein sequence ID" value="MBB4071965.1"/>
    <property type="molecule type" value="Genomic_DNA"/>
</dbReference>
<dbReference type="InterPro" id="IPR036440">
    <property type="entry name" value="Peptidase_C15-like_sf"/>
</dbReference>
<evidence type="ECO:0000256" key="5">
    <source>
        <dbReference type="ARBA" id="ARBA00022490"/>
    </source>
</evidence>
<dbReference type="FunFam" id="3.40.630.20:FF:000001">
    <property type="entry name" value="Pyrrolidone-carboxylate peptidase"/>
    <property type="match status" value="1"/>
</dbReference>
<dbReference type="GO" id="GO:0006508">
    <property type="term" value="P:proteolysis"/>
    <property type="evidence" value="ECO:0007669"/>
    <property type="project" value="UniProtKB-KW"/>
</dbReference>
<accession>A0A840DJR0</accession>
<feature type="active site" evidence="9 10">
    <location>
        <position position="78"/>
    </location>
</feature>
<evidence type="ECO:0000256" key="4">
    <source>
        <dbReference type="ARBA" id="ARBA00006641"/>
    </source>
</evidence>
<comment type="subcellular location">
    <subcellularLocation>
        <location evidence="3 9">Cytoplasm</location>
    </subcellularLocation>
</comment>
<dbReference type="InterPro" id="IPR033693">
    <property type="entry name" value="PGPEP1_Glu_AS"/>
</dbReference>
<comment type="similarity">
    <text evidence="4 9">Belongs to the peptidase C15 family.</text>
</comment>
<dbReference type="RefSeq" id="WP_183304903.1">
    <property type="nucleotide sequence ID" value="NZ_JACIFD010000013.1"/>
</dbReference>
<evidence type="ECO:0000256" key="11">
    <source>
        <dbReference type="PROSITE-ProRule" id="PRU10077"/>
    </source>
</evidence>
<reference evidence="12" key="1">
    <citation type="submission" date="2020-08" db="EMBL/GenBank/DDBJ databases">
        <title>Sequencing the genomes of 1000 actinobacteria strains.</title>
        <authorList>
            <person name="Klenk H.-P."/>
        </authorList>
    </citation>
    <scope>NUCLEOTIDE SEQUENCE [LARGE SCALE GENOMIC DNA]</scope>
    <source>
        <strain evidence="12">DSM 27064</strain>
    </source>
</reference>
<dbReference type="Proteomes" id="UP000571183">
    <property type="component" value="Unassembled WGS sequence"/>
</dbReference>
<dbReference type="Pfam" id="PF01470">
    <property type="entry name" value="Peptidase_C15"/>
    <property type="match status" value="1"/>
</dbReference>
<dbReference type="InterPro" id="IPR016125">
    <property type="entry name" value="Peptidase_C15-like"/>
</dbReference>
<evidence type="ECO:0000256" key="3">
    <source>
        <dbReference type="ARBA" id="ARBA00004496"/>
    </source>
</evidence>
<dbReference type="PROSITE" id="PS01333">
    <property type="entry name" value="PYRASE_GLU"/>
    <property type="match status" value="1"/>
</dbReference>
<evidence type="ECO:0000256" key="9">
    <source>
        <dbReference type="HAMAP-Rule" id="MF_00417"/>
    </source>
</evidence>
<evidence type="ECO:0000256" key="8">
    <source>
        <dbReference type="ARBA" id="ARBA00022807"/>
    </source>
</evidence>
<comment type="subunit">
    <text evidence="9">Homotetramer.</text>
</comment>
<comment type="function">
    <text evidence="2 9">Removes 5-oxoproline from various penultimate amino acid residues except L-proline.</text>
</comment>
<protein>
    <recommendedName>
        <fullName evidence="9">Pyrrolidone-carboxylate peptidase</fullName>
        <ecNumber evidence="9">3.4.19.3</ecNumber>
    </recommendedName>
    <alternativeName>
        <fullName evidence="9">5-oxoprolyl-peptidase</fullName>
    </alternativeName>
    <alternativeName>
        <fullName evidence="9">Pyroglutamyl-peptidase I</fullName>
        <shortName evidence="9">PGP-I</shortName>
        <shortName evidence="9">Pyrase</shortName>
    </alternativeName>
</protein>
<feature type="active site" evidence="9 11">
    <location>
        <position position="141"/>
    </location>
</feature>
<dbReference type="NCBIfam" id="TIGR00504">
    <property type="entry name" value="pyro_pdase"/>
    <property type="match status" value="1"/>
</dbReference>
<feature type="active site" evidence="9">
    <location>
        <position position="165"/>
    </location>
</feature>